<feature type="transmembrane region" description="Helical" evidence="5">
    <location>
        <begin position="69"/>
        <end position="91"/>
    </location>
</feature>
<feature type="transmembrane region" description="Helical" evidence="5">
    <location>
        <begin position="29"/>
        <end position="49"/>
    </location>
</feature>
<evidence type="ECO:0000256" key="5">
    <source>
        <dbReference type="SAM" id="Phobius"/>
    </source>
</evidence>
<name>I3TFV4_THEC1</name>
<dbReference type="PANTHER" id="PTHR35864:SF1">
    <property type="entry name" value="ZINC METALLOPROTEASE YWHC-RELATED"/>
    <property type="match status" value="1"/>
</dbReference>
<keyword evidence="8" id="KW-1185">Reference proteome</keyword>
<dbReference type="RefSeq" id="WP_014737892.1">
    <property type="nucleotide sequence ID" value="NC_017954.1"/>
</dbReference>
<evidence type="ECO:0000256" key="1">
    <source>
        <dbReference type="ARBA" id="ARBA00004141"/>
    </source>
</evidence>
<dbReference type="AlphaFoldDB" id="I3TFV4"/>
<sequence>MSWLLGLSEPVALLIGGVAVSLAFGSGCLLGGSLACFAVAAVASFLAVIPHELAHRNTARRMGCWSRYVLSPIGLLVTLATSLPFVPVKFVMPGFTLVSPLTYDREELRRIDGLVSLAGPLYNIVVSIVSVSILQLAPGLVGPLLVSLLYNVGYVNAWVALFNLLPVPPLDGSKVLRWKPVVYLVVIAVSALLYFFYFTW</sequence>
<keyword evidence="4 5" id="KW-0472">Membrane</keyword>
<feature type="transmembrane region" description="Helical" evidence="5">
    <location>
        <begin position="141"/>
        <end position="161"/>
    </location>
</feature>
<keyword evidence="2 5" id="KW-0812">Transmembrane</keyword>
<dbReference type="KEGG" id="thg:TCELL_1219"/>
<dbReference type="eggNOG" id="arCOG00614">
    <property type="taxonomic scope" value="Archaea"/>
</dbReference>
<dbReference type="Pfam" id="PF02163">
    <property type="entry name" value="Peptidase_M50"/>
    <property type="match status" value="1"/>
</dbReference>
<organism evidence="7 8">
    <name type="scientific">Thermogladius calderae (strain DSM 22663 / VKM B-2946 / 1633)</name>
    <dbReference type="NCBI Taxonomy" id="1184251"/>
    <lineage>
        <taxon>Archaea</taxon>
        <taxon>Thermoproteota</taxon>
        <taxon>Thermoprotei</taxon>
        <taxon>Desulfurococcales</taxon>
        <taxon>Desulfurococcaceae</taxon>
        <taxon>Thermogladius</taxon>
    </lineage>
</organism>
<feature type="transmembrane region" description="Helical" evidence="5">
    <location>
        <begin position="181"/>
        <end position="199"/>
    </location>
</feature>
<evidence type="ECO:0000256" key="2">
    <source>
        <dbReference type="ARBA" id="ARBA00022692"/>
    </source>
</evidence>
<dbReference type="EMBL" id="CP003531">
    <property type="protein sequence ID" value="AFK51642.1"/>
    <property type="molecule type" value="Genomic_DNA"/>
</dbReference>
<dbReference type="Proteomes" id="UP000005270">
    <property type="component" value="Chromosome"/>
</dbReference>
<accession>I3TFV4</accession>
<dbReference type="STRING" id="1184251.TCELL_1219"/>
<dbReference type="GO" id="GO:0006508">
    <property type="term" value="P:proteolysis"/>
    <property type="evidence" value="ECO:0007669"/>
    <property type="project" value="InterPro"/>
</dbReference>
<dbReference type="OrthoDB" id="86131at2157"/>
<keyword evidence="3 5" id="KW-1133">Transmembrane helix</keyword>
<dbReference type="InterPro" id="IPR052348">
    <property type="entry name" value="Metallopeptidase_M50B"/>
</dbReference>
<evidence type="ECO:0000313" key="7">
    <source>
        <dbReference type="EMBL" id="AFK51642.1"/>
    </source>
</evidence>
<comment type="subcellular location">
    <subcellularLocation>
        <location evidence="1">Membrane</location>
        <topology evidence="1">Multi-pass membrane protein</topology>
    </subcellularLocation>
</comment>
<dbReference type="GO" id="GO:0016020">
    <property type="term" value="C:membrane"/>
    <property type="evidence" value="ECO:0007669"/>
    <property type="project" value="UniProtKB-SubCell"/>
</dbReference>
<dbReference type="HOGENOM" id="CLU_099718_0_0_2"/>
<reference evidence="7 8" key="1">
    <citation type="journal article" date="2012" name="J. Bacteriol.">
        <title>Complete genome sequence of the hyperthermophilic cellulolytic Crenarchaeon 'Thermogladius cellulolyticus' 1633.</title>
        <authorList>
            <person name="Mardanov A.V."/>
            <person name="Kochetkova T.V."/>
            <person name="Beletsky A.V."/>
            <person name="Bonch-Osmolovskaya E.A."/>
            <person name="Ravin N.V."/>
            <person name="Skryabin K.G."/>
        </authorList>
    </citation>
    <scope>NUCLEOTIDE SEQUENCE [LARGE SCALE GENOMIC DNA]</scope>
    <source>
        <strain evidence="8">DSM 22663 / VKM B-2946 / 1633</strain>
    </source>
</reference>
<evidence type="ECO:0000313" key="8">
    <source>
        <dbReference type="Proteomes" id="UP000005270"/>
    </source>
</evidence>
<dbReference type="InParanoid" id="I3TFV4"/>
<dbReference type="InterPro" id="IPR008915">
    <property type="entry name" value="Peptidase_M50"/>
</dbReference>
<protein>
    <submittedName>
        <fullName evidence="7">Peptidase M50</fullName>
    </submittedName>
</protein>
<evidence type="ECO:0000259" key="6">
    <source>
        <dbReference type="Pfam" id="PF02163"/>
    </source>
</evidence>
<feature type="transmembrane region" description="Helical" evidence="5">
    <location>
        <begin position="111"/>
        <end position="134"/>
    </location>
</feature>
<proteinExistence type="predicted"/>
<dbReference type="GeneID" id="13013538"/>
<feature type="domain" description="Peptidase M50" evidence="6">
    <location>
        <begin position="66"/>
        <end position="177"/>
    </location>
</feature>
<evidence type="ECO:0000256" key="4">
    <source>
        <dbReference type="ARBA" id="ARBA00023136"/>
    </source>
</evidence>
<evidence type="ECO:0000256" key="3">
    <source>
        <dbReference type="ARBA" id="ARBA00022989"/>
    </source>
</evidence>
<gene>
    <name evidence="7" type="ordered locus">TCELL_1219</name>
</gene>
<dbReference type="PANTHER" id="PTHR35864">
    <property type="entry name" value="ZINC METALLOPROTEASE MJ0611-RELATED"/>
    <property type="match status" value="1"/>
</dbReference>